<protein>
    <recommendedName>
        <fullName evidence="4">DUF4005 domain-containing protein</fullName>
    </recommendedName>
</protein>
<reference evidence="2 3" key="1">
    <citation type="submission" date="2022-12" db="EMBL/GenBank/DDBJ databases">
        <title>Chromosome-scale assembly of the Ensete ventricosum genome.</title>
        <authorList>
            <person name="Dussert Y."/>
            <person name="Stocks J."/>
            <person name="Wendawek A."/>
            <person name="Woldeyes F."/>
            <person name="Nichols R.A."/>
            <person name="Borrell J.S."/>
        </authorList>
    </citation>
    <scope>NUCLEOTIDE SEQUENCE [LARGE SCALE GENOMIC DNA]</scope>
    <source>
        <strain evidence="3">cv. Maze</strain>
        <tissue evidence="2">Seeds</tissue>
    </source>
</reference>
<feature type="compositionally biased region" description="Basic and acidic residues" evidence="1">
    <location>
        <begin position="83"/>
        <end position="92"/>
    </location>
</feature>
<dbReference type="EMBL" id="JAQQAF010000004">
    <property type="protein sequence ID" value="KAJ8491436.1"/>
    <property type="molecule type" value="Genomic_DNA"/>
</dbReference>
<sequence length="92" mass="10126">MDETVFCNARTAKRCPITATTAQRTAGADGNSTDVDMLNRRRTREWTRRNTGAMAKPTMAHEQGFVASSTTQNSRRMGSLPPSKKENSPPLV</sequence>
<proteinExistence type="predicted"/>
<keyword evidence="3" id="KW-1185">Reference proteome</keyword>
<accession>A0AAV8R380</accession>
<feature type="region of interest" description="Disordered" evidence="1">
    <location>
        <begin position="47"/>
        <end position="92"/>
    </location>
</feature>
<evidence type="ECO:0000313" key="2">
    <source>
        <dbReference type="EMBL" id="KAJ8491436.1"/>
    </source>
</evidence>
<evidence type="ECO:0000313" key="3">
    <source>
        <dbReference type="Proteomes" id="UP001222027"/>
    </source>
</evidence>
<comment type="caution">
    <text evidence="2">The sequence shown here is derived from an EMBL/GenBank/DDBJ whole genome shotgun (WGS) entry which is preliminary data.</text>
</comment>
<name>A0AAV8R380_ENSVE</name>
<organism evidence="2 3">
    <name type="scientific">Ensete ventricosum</name>
    <name type="common">Abyssinian banana</name>
    <name type="synonym">Musa ensete</name>
    <dbReference type="NCBI Taxonomy" id="4639"/>
    <lineage>
        <taxon>Eukaryota</taxon>
        <taxon>Viridiplantae</taxon>
        <taxon>Streptophyta</taxon>
        <taxon>Embryophyta</taxon>
        <taxon>Tracheophyta</taxon>
        <taxon>Spermatophyta</taxon>
        <taxon>Magnoliopsida</taxon>
        <taxon>Liliopsida</taxon>
        <taxon>Zingiberales</taxon>
        <taxon>Musaceae</taxon>
        <taxon>Ensete</taxon>
    </lineage>
</organism>
<evidence type="ECO:0000256" key="1">
    <source>
        <dbReference type="SAM" id="MobiDB-lite"/>
    </source>
</evidence>
<gene>
    <name evidence="2" type="ORF">OPV22_013157</name>
</gene>
<dbReference type="AlphaFoldDB" id="A0AAV8R380"/>
<evidence type="ECO:0008006" key="4">
    <source>
        <dbReference type="Google" id="ProtNLM"/>
    </source>
</evidence>
<feature type="compositionally biased region" description="Polar residues" evidence="1">
    <location>
        <begin position="66"/>
        <end position="76"/>
    </location>
</feature>
<dbReference type="Proteomes" id="UP001222027">
    <property type="component" value="Unassembled WGS sequence"/>
</dbReference>